<sequence length="213" mass="23553">MVAFGRRPSSRLDCVAVAFLAAIAGMVVLSELLRQMPDDGTGSPLQPSSLASLRFLQLVELDSGCGDCISNPFRSSGQFAGSGDCRCKKQKKQKLDWRWDPSAAPTSRLLGGSGRMINSKIHFTPSAQRNQPFLRRTPGIDYSKTENSTHYLWDTPDPAPYPQEAPEPSLSLPPMFSDDYSHLDFRSGFIPQQPEYTTEPPLSYSDWVQPPIA</sequence>
<dbReference type="GeneID" id="112289993"/>
<dbReference type="AlphaFoldDB" id="A0A2K1JPC7"/>
<dbReference type="Gramene" id="Pp3c12_3940V3.1">
    <property type="protein sequence ID" value="Pp3c12_3940V3.1"/>
    <property type="gene ID" value="Pp3c12_3940"/>
</dbReference>
<dbReference type="EnsemblPlants" id="Pp3c12_3940V3.2">
    <property type="protein sequence ID" value="Pp3c12_3940V3.2"/>
    <property type="gene ID" value="Pp3c12_3940"/>
</dbReference>
<keyword evidence="4" id="KW-1185">Reference proteome</keyword>
<evidence type="ECO:0000313" key="3">
    <source>
        <dbReference type="EnsemblPlants" id="Pp3c12_3940V3.1"/>
    </source>
</evidence>
<evidence type="ECO:0000313" key="2">
    <source>
        <dbReference type="EMBL" id="PNR43400.1"/>
    </source>
</evidence>
<gene>
    <name evidence="3" type="primary">LOC112289993</name>
    <name evidence="2" type="ORF">PHYPA_015780</name>
</gene>
<reference evidence="3" key="3">
    <citation type="submission" date="2020-12" db="UniProtKB">
        <authorList>
            <consortium name="EnsemblPlants"/>
        </authorList>
    </citation>
    <scope>IDENTIFICATION</scope>
</reference>
<feature type="region of interest" description="Disordered" evidence="1">
    <location>
        <begin position="191"/>
        <end position="213"/>
    </location>
</feature>
<organism evidence="2">
    <name type="scientific">Physcomitrium patens</name>
    <name type="common">Spreading-leaved earth moss</name>
    <name type="synonym">Physcomitrella patens</name>
    <dbReference type="NCBI Taxonomy" id="3218"/>
    <lineage>
        <taxon>Eukaryota</taxon>
        <taxon>Viridiplantae</taxon>
        <taxon>Streptophyta</taxon>
        <taxon>Embryophyta</taxon>
        <taxon>Bryophyta</taxon>
        <taxon>Bryophytina</taxon>
        <taxon>Bryopsida</taxon>
        <taxon>Funariidae</taxon>
        <taxon>Funariales</taxon>
        <taxon>Funariaceae</taxon>
        <taxon>Physcomitrium</taxon>
    </lineage>
</organism>
<dbReference type="EMBL" id="ABEU02000012">
    <property type="protein sequence ID" value="PNR43400.1"/>
    <property type="molecule type" value="Genomic_DNA"/>
</dbReference>
<dbReference type="PaxDb" id="3218-PP1S246_124V6.1"/>
<name>A0A2K1JPC7_PHYPA</name>
<accession>A0A2K1JPC7</accession>
<dbReference type="RefSeq" id="XP_024391590.1">
    <property type="nucleotide sequence ID" value="XM_024535822.2"/>
</dbReference>
<evidence type="ECO:0000256" key="1">
    <source>
        <dbReference type="SAM" id="MobiDB-lite"/>
    </source>
</evidence>
<dbReference type="Gramene" id="Pp3c12_3940V3.2">
    <property type="protein sequence ID" value="Pp3c12_3940V3.2"/>
    <property type="gene ID" value="Pp3c12_3940"/>
</dbReference>
<dbReference type="Proteomes" id="UP000006727">
    <property type="component" value="Chromosome 12"/>
</dbReference>
<reference evidence="2 4" key="1">
    <citation type="journal article" date="2008" name="Science">
        <title>The Physcomitrella genome reveals evolutionary insights into the conquest of land by plants.</title>
        <authorList>
            <person name="Rensing S."/>
            <person name="Lang D."/>
            <person name="Zimmer A."/>
            <person name="Terry A."/>
            <person name="Salamov A."/>
            <person name="Shapiro H."/>
            <person name="Nishiyama T."/>
            <person name="Perroud P.-F."/>
            <person name="Lindquist E."/>
            <person name="Kamisugi Y."/>
            <person name="Tanahashi T."/>
            <person name="Sakakibara K."/>
            <person name="Fujita T."/>
            <person name="Oishi K."/>
            <person name="Shin-I T."/>
            <person name="Kuroki Y."/>
            <person name="Toyoda A."/>
            <person name="Suzuki Y."/>
            <person name="Hashimoto A."/>
            <person name="Yamaguchi K."/>
            <person name="Sugano A."/>
            <person name="Kohara Y."/>
            <person name="Fujiyama A."/>
            <person name="Anterola A."/>
            <person name="Aoki S."/>
            <person name="Ashton N."/>
            <person name="Barbazuk W.B."/>
            <person name="Barker E."/>
            <person name="Bennetzen J."/>
            <person name="Bezanilla M."/>
            <person name="Blankenship R."/>
            <person name="Cho S.H."/>
            <person name="Dutcher S."/>
            <person name="Estelle M."/>
            <person name="Fawcett J.A."/>
            <person name="Gundlach H."/>
            <person name="Hanada K."/>
            <person name="Heyl A."/>
            <person name="Hicks K.A."/>
            <person name="Hugh J."/>
            <person name="Lohr M."/>
            <person name="Mayer K."/>
            <person name="Melkozernov A."/>
            <person name="Murata T."/>
            <person name="Nelson D."/>
            <person name="Pils B."/>
            <person name="Prigge M."/>
            <person name="Reiss B."/>
            <person name="Renner T."/>
            <person name="Rombauts S."/>
            <person name="Rushton P."/>
            <person name="Sanderfoot A."/>
            <person name="Schween G."/>
            <person name="Shiu S.-H."/>
            <person name="Stueber K."/>
            <person name="Theodoulou F.L."/>
            <person name="Tu H."/>
            <person name="Van de Peer Y."/>
            <person name="Verrier P.J."/>
            <person name="Waters E."/>
            <person name="Wood A."/>
            <person name="Yang L."/>
            <person name="Cove D."/>
            <person name="Cuming A."/>
            <person name="Hasebe M."/>
            <person name="Lucas S."/>
            <person name="Mishler D.B."/>
            <person name="Reski R."/>
            <person name="Grigoriev I."/>
            <person name="Quatrano R.S."/>
            <person name="Boore J.L."/>
        </authorList>
    </citation>
    <scope>NUCLEOTIDE SEQUENCE [LARGE SCALE GENOMIC DNA]</scope>
    <source>
        <strain evidence="3 4">cv. Gransden 2004</strain>
    </source>
</reference>
<reference evidence="2 4" key="2">
    <citation type="journal article" date="2018" name="Plant J.">
        <title>The Physcomitrella patens chromosome-scale assembly reveals moss genome structure and evolution.</title>
        <authorList>
            <person name="Lang D."/>
            <person name="Ullrich K.K."/>
            <person name="Murat F."/>
            <person name="Fuchs J."/>
            <person name="Jenkins J."/>
            <person name="Haas F.B."/>
            <person name="Piednoel M."/>
            <person name="Gundlach H."/>
            <person name="Van Bel M."/>
            <person name="Meyberg R."/>
            <person name="Vives C."/>
            <person name="Morata J."/>
            <person name="Symeonidi A."/>
            <person name="Hiss M."/>
            <person name="Muchero W."/>
            <person name="Kamisugi Y."/>
            <person name="Saleh O."/>
            <person name="Blanc G."/>
            <person name="Decker E.L."/>
            <person name="van Gessel N."/>
            <person name="Grimwood J."/>
            <person name="Hayes R.D."/>
            <person name="Graham S.W."/>
            <person name="Gunter L.E."/>
            <person name="McDaniel S.F."/>
            <person name="Hoernstein S.N.W."/>
            <person name="Larsson A."/>
            <person name="Li F.W."/>
            <person name="Perroud P.F."/>
            <person name="Phillips J."/>
            <person name="Ranjan P."/>
            <person name="Rokshar D.S."/>
            <person name="Rothfels C.J."/>
            <person name="Schneider L."/>
            <person name="Shu S."/>
            <person name="Stevenson D.W."/>
            <person name="Thummler F."/>
            <person name="Tillich M."/>
            <person name="Villarreal Aguilar J.C."/>
            <person name="Widiez T."/>
            <person name="Wong G.K."/>
            <person name="Wymore A."/>
            <person name="Zhang Y."/>
            <person name="Zimmer A.D."/>
            <person name="Quatrano R.S."/>
            <person name="Mayer K.F.X."/>
            <person name="Goodstein D."/>
            <person name="Casacuberta J.M."/>
            <person name="Vandepoele K."/>
            <person name="Reski R."/>
            <person name="Cuming A.C."/>
            <person name="Tuskan G.A."/>
            <person name="Maumus F."/>
            <person name="Salse J."/>
            <person name="Schmutz J."/>
            <person name="Rensing S.A."/>
        </authorList>
    </citation>
    <scope>NUCLEOTIDE SEQUENCE [LARGE SCALE GENOMIC DNA]</scope>
    <source>
        <strain evidence="3 4">cv. Gransden 2004</strain>
    </source>
</reference>
<protein>
    <submittedName>
        <fullName evidence="2 3">Uncharacterized protein</fullName>
    </submittedName>
</protein>
<evidence type="ECO:0000313" key="4">
    <source>
        <dbReference type="Proteomes" id="UP000006727"/>
    </source>
</evidence>
<dbReference type="EnsemblPlants" id="Pp3c12_3940V3.1">
    <property type="protein sequence ID" value="Pp3c12_3940V3.1"/>
    <property type="gene ID" value="Pp3c12_3940"/>
</dbReference>
<proteinExistence type="predicted"/>